<dbReference type="EMBL" id="JAINVV010000006">
    <property type="protein sequence ID" value="MBY8823344.1"/>
    <property type="molecule type" value="Genomic_DNA"/>
</dbReference>
<organism evidence="4 5">
    <name type="scientific">Sphingomonas colocasiae</name>
    <dbReference type="NCBI Taxonomy" id="1848973"/>
    <lineage>
        <taxon>Bacteria</taxon>
        <taxon>Pseudomonadati</taxon>
        <taxon>Pseudomonadota</taxon>
        <taxon>Alphaproteobacteria</taxon>
        <taxon>Sphingomonadales</taxon>
        <taxon>Sphingomonadaceae</taxon>
        <taxon>Sphingomonas</taxon>
    </lineage>
</organism>
<dbReference type="Proteomes" id="UP000706039">
    <property type="component" value="Unassembled WGS sequence"/>
</dbReference>
<gene>
    <name evidence="4" type="ORF">K7G82_13650</name>
</gene>
<keyword evidence="3" id="KW-0998">Cell outer membrane</keyword>
<evidence type="ECO:0000256" key="1">
    <source>
        <dbReference type="ARBA" id="ARBA00004442"/>
    </source>
</evidence>
<reference evidence="4 5" key="1">
    <citation type="submission" date="2021-08" db="EMBL/GenBank/DDBJ databases">
        <authorList>
            <person name="Tuo L."/>
        </authorList>
    </citation>
    <scope>NUCLEOTIDE SEQUENCE [LARGE SCALE GENOMIC DNA]</scope>
    <source>
        <strain evidence="4 5">JCM 31229</strain>
    </source>
</reference>
<protein>
    <recommendedName>
        <fullName evidence="6">TonB-dependent receptor</fullName>
    </recommendedName>
</protein>
<evidence type="ECO:0008006" key="6">
    <source>
        <dbReference type="Google" id="ProtNLM"/>
    </source>
</evidence>
<evidence type="ECO:0000313" key="5">
    <source>
        <dbReference type="Proteomes" id="UP000706039"/>
    </source>
</evidence>
<keyword evidence="2" id="KW-0472">Membrane</keyword>
<dbReference type="Gene3D" id="2.170.130.10">
    <property type="entry name" value="TonB-dependent receptor, plug domain"/>
    <property type="match status" value="1"/>
</dbReference>
<evidence type="ECO:0000256" key="2">
    <source>
        <dbReference type="ARBA" id="ARBA00023136"/>
    </source>
</evidence>
<comment type="caution">
    <text evidence="4">The sequence shown here is derived from an EMBL/GenBank/DDBJ whole genome shotgun (WGS) entry which is preliminary data.</text>
</comment>
<accession>A0ABS7PPU3</accession>
<evidence type="ECO:0000256" key="3">
    <source>
        <dbReference type="ARBA" id="ARBA00023237"/>
    </source>
</evidence>
<dbReference type="InterPro" id="IPR037066">
    <property type="entry name" value="Plug_dom_sf"/>
</dbReference>
<keyword evidence="5" id="KW-1185">Reference proteome</keyword>
<dbReference type="InterPro" id="IPR036942">
    <property type="entry name" value="Beta-barrel_TonB_sf"/>
</dbReference>
<name>A0ABS7PPU3_9SPHN</name>
<dbReference type="RefSeq" id="WP_222990460.1">
    <property type="nucleotide sequence ID" value="NZ_JAINVV010000006.1"/>
</dbReference>
<dbReference type="SUPFAM" id="SSF56935">
    <property type="entry name" value="Porins"/>
    <property type="match status" value="1"/>
</dbReference>
<proteinExistence type="predicted"/>
<evidence type="ECO:0000313" key="4">
    <source>
        <dbReference type="EMBL" id="MBY8823344.1"/>
    </source>
</evidence>
<comment type="subcellular location">
    <subcellularLocation>
        <location evidence="1">Cell outer membrane</location>
    </subcellularLocation>
</comment>
<dbReference type="Gene3D" id="2.40.170.20">
    <property type="entry name" value="TonB-dependent receptor, beta-barrel domain"/>
    <property type="match status" value="1"/>
</dbReference>
<sequence length="813" mass="83998">MRAPWGSTGLPAELEVTSDEIASYGASTIGELLRSLRPRIGEDASSAMLVNGRRAAPGSSVSGYPPEAVSRIEVLPPEAATRLGYPAGKLVVNVILKREFASITGEGSVRVATRGGTTGIGATAHRVKLDGHASTSIELGYGRISALTEAERRVSTVAGQYSGEGDVVGLVPGGEIDPALTALAGVPVTTAGVPATARATPPTLADFLPLVNRPHPAAAGDARTLTPASEDMGLKIGFSRPIGGFTGSLNVGGQFARSRSLLGFAQAQWMLPPGSAWSPFAGDTLIRRAAGAPLTGRNETFGANLGFGLAGRAGKAQLSLSAGFAWSGSESQIERGRDWSGVQAAVAAGANPYGAPAGLPDAPVLADVSKGETTSFVLQANASAPLAELPAGPVSATLSLGAAHARGTTRYGDDPDFQTGRDSADAVLAFSLPLASRGGFLAPLGDLSLNLTAGGFVGNGGPPRTRFGVEAAWSPMQAIRLNLRYSVERSAPTLEQLTAPLVITPAVRLYDPVRGEVVEVEQVTGGNPDLATISRGELAAGAQFRLATVPGLTLTMDYRREQENGMAGGLPSFSADVEAAFPDRFLRDDDGRLVRVDARPISIEESVTQNLRTAINWSTALGASGKTAVGERATSGGAGAGGLRIGPAGALETVAGRGRLELSLGHVWQLADRVRWHAGLAPLDRLAGYGGSVLPRHRIEATATLGKAGAGVSLNANWQAPAWRRSALADALGDLRYAARTQVGFRLFGELGILGVGVESGWAKGLRMSVEANNLFDSRIRVTDIAGVTPRGFLPDDLDALGRTVRVMLRKLI</sequence>